<keyword evidence="1" id="KW-0805">Transcription regulation</keyword>
<reference evidence="7 8" key="1">
    <citation type="submission" date="2017-08" db="EMBL/GenBank/DDBJ databases">
        <title>Acidophilic green algal genome provides insights into adaptation to an acidic environment.</title>
        <authorList>
            <person name="Hirooka S."/>
            <person name="Hirose Y."/>
            <person name="Kanesaki Y."/>
            <person name="Higuchi S."/>
            <person name="Fujiwara T."/>
            <person name="Onuma R."/>
            <person name="Era A."/>
            <person name="Ohbayashi R."/>
            <person name="Uzuka A."/>
            <person name="Nozaki H."/>
            <person name="Yoshikawa H."/>
            <person name="Miyagishima S.Y."/>
        </authorList>
    </citation>
    <scope>NUCLEOTIDE SEQUENCE [LARGE SCALE GENOMIC DNA]</scope>
    <source>
        <strain evidence="7 8">NIES-2499</strain>
    </source>
</reference>
<dbReference type="CDD" id="cd10017">
    <property type="entry name" value="B3_DNA"/>
    <property type="match status" value="1"/>
</dbReference>
<evidence type="ECO:0000313" key="8">
    <source>
        <dbReference type="Proteomes" id="UP000232323"/>
    </source>
</evidence>
<proteinExistence type="predicted"/>
<accession>A0A250XIU0</accession>
<organism evidence="7 8">
    <name type="scientific">Chlamydomonas eustigma</name>
    <dbReference type="NCBI Taxonomy" id="1157962"/>
    <lineage>
        <taxon>Eukaryota</taxon>
        <taxon>Viridiplantae</taxon>
        <taxon>Chlorophyta</taxon>
        <taxon>core chlorophytes</taxon>
        <taxon>Chlorophyceae</taxon>
        <taxon>CS clade</taxon>
        <taxon>Chlamydomonadales</taxon>
        <taxon>Chlamydomonadaceae</taxon>
        <taxon>Chlamydomonas</taxon>
    </lineage>
</organism>
<evidence type="ECO:0000256" key="1">
    <source>
        <dbReference type="ARBA" id="ARBA00023015"/>
    </source>
</evidence>
<keyword evidence="2" id="KW-0238">DNA-binding</keyword>
<dbReference type="PROSITE" id="PS50863">
    <property type="entry name" value="B3"/>
    <property type="match status" value="1"/>
</dbReference>
<protein>
    <recommendedName>
        <fullName evidence="6">TF-B3 domain-containing protein</fullName>
    </recommendedName>
</protein>
<sequence length="381" mass="42519">MVVKRIFPPEPTLFSNLIGRSLQNQIAMAEANGIQLQESLNRSHLLKRMNKSHISGGFWLGGFGSTSFRDVLPNTITDLALEHRGEHWPVRWLVENAGMSGGWKAFAKDHALVEADYVLFEKKDETTLKVYIFRQRDYEEGKTPDLDPYFEDAECVDFKSRKVLGLAKVKKEEDEHQPKKVKKVSIPAATGYEAEQHQGLNEAGPSVHTSVTSSIAGEERSTPQVDPSSIQARLRAKVRSSSLAIPRDVTKIDSSKMPKGITAALQKKTAASKEVPETGGPKISCGGIGKVNKIRSKAQKPLHLKSKKQSIWEYEFTGKAAEYAKILRDKYKEIMRDTVTVEKKTGAILSGLRAGMYVHGYGNLCWEYVDGKYRPVHVVHV</sequence>
<evidence type="ECO:0000256" key="3">
    <source>
        <dbReference type="ARBA" id="ARBA00023163"/>
    </source>
</evidence>
<dbReference type="Pfam" id="PF02362">
    <property type="entry name" value="B3"/>
    <property type="match status" value="1"/>
</dbReference>
<feature type="domain" description="TF-B3" evidence="6">
    <location>
        <begin position="75"/>
        <end position="136"/>
    </location>
</feature>
<feature type="region of interest" description="Disordered" evidence="5">
    <location>
        <begin position="196"/>
        <end position="233"/>
    </location>
</feature>
<feature type="compositionally biased region" description="Polar residues" evidence="5">
    <location>
        <begin position="222"/>
        <end position="231"/>
    </location>
</feature>
<dbReference type="InterPro" id="IPR015300">
    <property type="entry name" value="DNA-bd_pseudobarrel_sf"/>
</dbReference>
<dbReference type="PANTHER" id="PTHR31391:SF157">
    <property type="entry name" value="B3 DOMAIN-CONTAINING PROTEIN REM16"/>
    <property type="match status" value="1"/>
</dbReference>
<dbReference type="STRING" id="1157962.A0A250XIU0"/>
<keyword evidence="4" id="KW-0539">Nucleus</keyword>
<evidence type="ECO:0000256" key="2">
    <source>
        <dbReference type="ARBA" id="ARBA00023125"/>
    </source>
</evidence>
<dbReference type="GO" id="GO:0003677">
    <property type="term" value="F:DNA binding"/>
    <property type="evidence" value="ECO:0007669"/>
    <property type="project" value="UniProtKB-KW"/>
</dbReference>
<dbReference type="InterPro" id="IPR003340">
    <property type="entry name" value="B3_DNA-bd"/>
</dbReference>
<dbReference type="Gene3D" id="2.40.330.10">
    <property type="entry name" value="DNA-binding pseudobarrel domain"/>
    <property type="match status" value="1"/>
</dbReference>
<dbReference type="Proteomes" id="UP000232323">
    <property type="component" value="Unassembled WGS sequence"/>
</dbReference>
<dbReference type="InterPro" id="IPR044837">
    <property type="entry name" value="REM16-like"/>
</dbReference>
<dbReference type="PANTHER" id="PTHR31391">
    <property type="entry name" value="B3 DOMAIN-CONTAINING PROTEIN OS11G0197600-RELATED"/>
    <property type="match status" value="1"/>
</dbReference>
<comment type="caution">
    <text evidence="7">The sequence shown here is derived from an EMBL/GenBank/DDBJ whole genome shotgun (WGS) entry which is preliminary data.</text>
</comment>
<evidence type="ECO:0000256" key="4">
    <source>
        <dbReference type="ARBA" id="ARBA00023242"/>
    </source>
</evidence>
<dbReference type="EMBL" id="BEGY01000090">
    <property type="protein sequence ID" value="GAX83001.1"/>
    <property type="molecule type" value="Genomic_DNA"/>
</dbReference>
<dbReference type="AlphaFoldDB" id="A0A250XIU0"/>
<evidence type="ECO:0000256" key="5">
    <source>
        <dbReference type="SAM" id="MobiDB-lite"/>
    </source>
</evidence>
<keyword evidence="3" id="KW-0804">Transcription</keyword>
<name>A0A250XIU0_9CHLO</name>
<evidence type="ECO:0000313" key="7">
    <source>
        <dbReference type="EMBL" id="GAX83001.1"/>
    </source>
</evidence>
<dbReference type="OrthoDB" id="1909330at2759"/>
<dbReference type="SUPFAM" id="SSF101936">
    <property type="entry name" value="DNA-binding pseudobarrel domain"/>
    <property type="match status" value="1"/>
</dbReference>
<keyword evidence="8" id="KW-1185">Reference proteome</keyword>
<gene>
    <name evidence="7" type="ORF">CEUSTIGMA_g10428.t1</name>
</gene>
<evidence type="ECO:0000259" key="6">
    <source>
        <dbReference type="PROSITE" id="PS50863"/>
    </source>
</evidence>